<protein>
    <submittedName>
        <fullName evidence="1">Uncharacterized protein</fullName>
    </submittedName>
</protein>
<reference evidence="1 2" key="1">
    <citation type="journal article" date="2019" name="J Genomics">
        <title>The Draft Genome of a Hydrogen-producing Cyanobacterium, Arthrospira platensis NIES-46.</title>
        <authorList>
            <person name="Suzuki S."/>
            <person name="Yamaguchi H."/>
            <person name="Kawachi M."/>
        </authorList>
    </citation>
    <scope>NUCLEOTIDE SEQUENCE [LARGE SCALE GENOMIC DNA]</scope>
    <source>
        <strain evidence="1 2">NIES-46</strain>
    </source>
</reference>
<dbReference type="Proteomes" id="UP000326169">
    <property type="component" value="Unassembled WGS sequence"/>
</dbReference>
<evidence type="ECO:0000313" key="1">
    <source>
        <dbReference type="EMBL" id="GCE92767.1"/>
    </source>
</evidence>
<sequence length="113" mass="12792">MKTLVQNIVATTVSISLLLPTASAWGRPPALRWSFRSHQMSIDGCLDKAGRVMRQEGLRNVRINREGRYVSGLLDNYAIDIRCGSQEWVVIVTGYDNDGTALWRNRLREAMAR</sequence>
<proteinExistence type="predicted"/>
<comment type="caution">
    <text evidence="1">The sequence shown here is derived from an EMBL/GenBank/DDBJ whole genome shotgun (WGS) entry which is preliminary data.</text>
</comment>
<accession>A0A5M3T1N7</accession>
<name>A0A5M3T1N7_LIMPL</name>
<dbReference type="GeneID" id="301681729"/>
<keyword evidence="2" id="KW-1185">Reference proteome</keyword>
<dbReference type="EMBL" id="BIMW01000037">
    <property type="protein sequence ID" value="GCE92767.1"/>
    <property type="molecule type" value="Genomic_DNA"/>
</dbReference>
<gene>
    <name evidence="1" type="ORF">NIES46_08080</name>
</gene>
<evidence type="ECO:0000313" key="2">
    <source>
        <dbReference type="Proteomes" id="UP000326169"/>
    </source>
</evidence>
<organism evidence="1 2">
    <name type="scientific">Limnospira platensis NIES-46</name>
    <dbReference type="NCBI Taxonomy" id="1236695"/>
    <lineage>
        <taxon>Bacteria</taxon>
        <taxon>Bacillati</taxon>
        <taxon>Cyanobacteriota</taxon>
        <taxon>Cyanophyceae</taxon>
        <taxon>Oscillatoriophycideae</taxon>
        <taxon>Oscillatoriales</taxon>
        <taxon>Sirenicapillariaceae</taxon>
        <taxon>Limnospira</taxon>
    </lineage>
</organism>
<dbReference type="RefSeq" id="WP_014276038.1">
    <property type="nucleotide sequence ID" value="NZ_BIMW01000037.1"/>
</dbReference>